<sequence>MNLFNSDDDLSMIEALLTSSSSDLWPLAPANVNLSLDTTIQKRLHAVLNGTNEAWTYAIFWKPSYYDFSGESVLKWGEGVYKGGEEAKARRNRKATAEKEHRSKIIPGEALPVVDDDDVEMKDTEWFYLVSMTCSFSSGSGLPGKAFDTNNPVWVFGSDQIIESGCDRAKQGRDLGMQTIVCIPFDNGVLELGSTDQIRQISDLLDKIRFLFNFEGSGDFTGAPNSSASQQISVQLETIGSSTDNPTPDPNPSPTYPRFSISTPSSTSASAARIISFGGDGKRNSENPNRDSYSGQIQIEESNNISFSADGAKVVLENKRQKKRGRKPAHGRDHHQPVSHVEAERLRRENLNQRFYALRAVVPNVSKMDKASLLEDAVTYINELRSKSENDEAEKNAIRIQLNEMKKEAEIVNSRDKENATTTKIIDVKIMGSDAIIRVEASNRNHVGARLMNALMDLEVEVNHACISVINEIVILQATVKMGSIIYTEEKLRAMLLSKIS</sequence>
<dbReference type="InterPro" id="IPR025610">
    <property type="entry name" value="MYC/MYB_N"/>
</dbReference>
<keyword evidence="10" id="KW-1185">Reference proteome</keyword>
<gene>
    <name evidence="9" type="ORF">MERR_LOCUS1873</name>
</gene>
<evidence type="ECO:0000256" key="1">
    <source>
        <dbReference type="ARBA" id="ARBA00004123"/>
    </source>
</evidence>
<organism evidence="9 10">
    <name type="scientific">Microthlaspi erraticum</name>
    <dbReference type="NCBI Taxonomy" id="1685480"/>
    <lineage>
        <taxon>Eukaryota</taxon>
        <taxon>Viridiplantae</taxon>
        <taxon>Streptophyta</taxon>
        <taxon>Embryophyta</taxon>
        <taxon>Tracheophyta</taxon>
        <taxon>Spermatophyta</taxon>
        <taxon>Magnoliopsida</taxon>
        <taxon>eudicotyledons</taxon>
        <taxon>Gunneridae</taxon>
        <taxon>Pentapetalae</taxon>
        <taxon>rosids</taxon>
        <taxon>malvids</taxon>
        <taxon>Brassicales</taxon>
        <taxon>Brassicaceae</taxon>
        <taxon>Coluteocarpeae</taxon>
        <taxon>Microthlaspi</taxon>
    </lineage>
</organism>
<evidence type="ECO:0000256" key="7">
    <source>
        <dbReference type="SAM" id="MobiDB-lite"/>
    </source>
</evidence>
<protein>
    <recommendedName>
        <fullName evidence="5">Transcription factor</fullName>
        <shortName evidence="5">bHLH transcription factor</shortName>
    </recommendedName>
    <alternativeName>
        <fullName evidence="5">Basic helix-loop-helix protein</fullName>
    </alternativeName>
</protein>
<dbReference type="GO" id="GO:0003700">
    <property type="term" value="F:DNA-binding transcription factor activity"/>
    <property type="evidence" value="ECO:0007669"/>
    <property type="project" value="InterPro"/>
</dbReference>
<evidence type="ECO:0000259" key="8">
    <source>
        <dbReference type="PROSITE" id="PS50888"/>
    </source>
</evidence>
<evidence type="ECO:0000256" key="5">
    <source>
        <dbReference type="RuleBase" id="RU369104"/>
    </source>
</evidence>
<feature type="compositionally biased region" description="Low complexity" evidence="7">
    <location>
        <begin position="257"/>
        <end position="267"/>
    </location>
</feature>
<evidence type="ECO:0000256" key="2">
    <source>
        <dbReference type="ARBA" id="ARBA00023015"/>
    </source>
</evidence>
<evidence type="ECO:0000313" key="9">
    <source>
        <dbReference type="EMBL" id="CAA7014638.1"/>
    </source>
</evidence>
<feature type="coiled-coil region" evidence="6">
    <location>
        <begin position="381"/>
        <end position="415"/>
    </location>
</feature>
<comment type="subcellular location">
    <subcellularLocation>
        <location evidence="1 5">Nucleus</location>
    </subcellularLocation>
</comment>
<keyword evidence="2 5" id="KW-0805">Transcription regulation</keyword>
<dbReference type="OrthoDB" id="1926382at2759"/>
<feature type="region of interest" description="Disordered" evidence="7">
    <location>
        <begin position="319"/>
        <end position="345"/>
    </location>
</feature>
<feature type="domain" description="BHLH" evidence="8">
    <location>
        <begin position="335"/>
        <end position="384"/>
    </location>
</feature>
<evidence type="ECO:0000313" key="10">
    <source>
        <dbReference type="Proteomes" id="UP000467841"/>
    </source>
</evidence>
<keyword evidence="6" id="KW-0175">Coiled coil</keyword>
<dbReference type="Gene3D" id="4.10.280.10">
    <property type="entry name" value="Helix-loop-helix DNA-binding domain"/>
    <property type="match status" value="1"/>
</dbReference>
<evidence type="ECO:0000256" key="4">
    <source>
        <dbReference type="ARBA" id="ARBA00023242"/>
    </source>
</evidence>
<dbReference type="AlphaFoldDB" id="A0A6D2HN79"/>
<evidence type="ECO:0000256" key="6">
    <source>
        <dbReference type="SAM" id="Coils"/>
    </source>
</evidence>
<evidence type="ECO:0000256" key="3">
    <source>
        <dbReference type="ARBA" id="ARBA00023163"/>
    </source>
</evidence>
<dbReference type="CDD" id="cd11449">
    <property type="entry name" value="bHLH_AtAIB_like"/>
    <property type="match status" value="1"/>
</dbReference>
<dbReference type="InterPro" id="IPR036638">
    <property type="entry name" value="HLH_DNA-bd_sf"/>
</dbReference>
<feature type="region of interest" description="Disordered" evidence="7">
    <location>
        <begin position="239"/>
        <end position="267"/>
    </location>
</feature>
<feature type="compositionally biased region" description="Basic residues" evidence="7">
    <location>
        <begin position="320"/>
        <end position="329"/>
    </location>
</feature>
<comment type="caution">
    <text evidence="9">The sequence shown here is derived from an EMBL/GenBank/DDBJ whole genome shotgun (WGS) entry which is preliminary data.</text>
</comment>
<dbReference type="InterPro" id="IPR045084">
    <property type="entry name" value="AIB/MYC-like"/>
</dbReference>
<dbReference type="EMBL" id="CACVBM020000111">
    <property type="protein sequence ID" value="CAA7014638.1"/>
    <property type="molecule type" value="Genomic_DNA"/>
</dbReference>
<dbReference type="PROSITE" id="PS50888">
    <property type="entry name" value="BHLH"/>
    <property type="match status" value="1"/>
</dbReference>
<dbReference type="SUPFAM" id="SSF47459">
    <property type="entry name" value="HLH, helix-loop-helix DNA-binding domain"/>
    <property type="match status" value="1"/>
</dbReference>
<dbReference type="Proteomes" id="UP000467841">
    <property type="component" value="Unassembled WGS sequence"/>
</dbReference>
<dbReference type="Pfam" id="PF00010">
    <property type="entry name" value="HLH"/>
    <property type="match status" value="1"/>
</dbReference>
<dbReference type="GO" id="GO:0046983">
    <property type="term" value="F:protein dimerization activity"/>
    <property type="evidence" value="ECO:0007669"/>
    <property type="project" value="InterPro"/>
</dbReference>
<dbReference type="PANTHER" id="PTHR11514">
    <property type="entry name" value="MYC"/>
    <property type="match status" value="1"/>
</dbReference>
<accession>A0A6D2HN79</accession>
<dbReference type="Pfam" id="PF14215">
    <property type="entry name" value="bHLH-MYC_N"/>
    <property type="match status" value="1"/>
</dbReference>
<keyword evidence="4 5" id="KW-0539">Nucleus</keyword>
<feature type="compositionally biased region" description="Basic and acidic residues" evidence="7">
    <location>
        <begin position="330"/>
        <end position="345"/>
    </location>
</feature>
<keyword evidence="3 5" id="KW-0804">Transcription</keyword>
<dbReference type="GO" id="GO:0005634">
    <property type="term" value="C:nucleus"/>
    <property type="evidence" value="ECO:0007669"/>
    <property type="project" value="UniProtKB-SubCell"/>
</dbReference>
<reference evidence="9" key="1">
    <citation type="submission" date="2020-01" db="EMBL/GenBank/DDBJ databases">
        <authorList>
            <person name="Mishra B."/>
        </authorList>
    </citation>
    <scope>NUCLEOTIDE SEQUENCE [LARGE SCALE GENOMIC DNA]</scope>
</reference>
<dbReference type="PANTHER" id="PTHR11514:SF133">
    <property type="entry name" value="TRANSCRIPTION FACTOR BHLH28"/>
    <property type="match status" value="1"/>
</dbReference>
<dbReference type="InterPro" id="IPR011598">
    <property type="entry name" value="bHLH_dom"/>
</dbReference>
<proteinExistence type="predicted"/>
<name>A0A6D2HN79_9BRAS</name>
<dbReference type="SMART" id="SM00353">
    <property type="entry name" value="HLH"/>
    <property type="match status" value="1"/>
</dbReference>
<dbReference type="GO" id="GO:0000976">
    <property type="term" value="F:transcription cis-regulatory region binding"/>
    <property type="evidence" value="ECO:0007669"/>
    <property type="project" value="TreeGrafter"/>
</dbReference>